<dbReference type="GO" id="GO:0071555">
    <property type="term" value="P:cell wall organization"/>
    <property type="evidence" value="ECO:0007669"/>
    <property type="project" value="UniProtKB-KW"/>
</dbReference>
<dbReference type="RefSeq" id="WP_013022827.1">
    <property type="nucleotide sequence ID" value="NC_013949.1"/>
</dbReference>
<evidence type="ECO:0000256" key="5">
    <source>
        <dbReference type="ARBA" id="ARBA00023239"/>
    </source>
</evidence>
<dbReference type="AlphaFoldDB" id="D3UGW5"/>
<evidence type="ECO:0000313" key="8">
    <source>
        <dbReference type="EMBL" id="CBG39737.1"/>
    </source>
</evidence>
<dbReference type="NCBIfam" id="TIGR00247">
    <property type="entry name" value="endolytic transglycosylase MltG"/>
    <property type="match status" value="1"/>
</dbReference>
<dbReference type="HAMAP" id="MF_02065">
    <property type="entry name" value="MltG"/>
    <property type="match status" value="1"/>
</dbReference>
<dbReference type="InterPro" id="IPR003770">
    <property type="entry name" value="MLTG-like"/>
</dbReference>
<keyword evidence="7" id="KW-0997">Cell inner membrane</keyword>
<keyword evidence="6 7" id="KW-0961">Cell wall biogenesis/degradation</keyword>
<evidence type="ECO:0000256" key="4">
    <source>
        <dbReference type="ARBA" id="ARBA00023136"/>
    </source>
</evidence>
<keyword evidence="4 7" id="KW-0472">Membrane</keyword>
<dbReference type="GO" id="GO:0009252">
    <property type="term" value="P:peptidoglycan biosynthetic process"/>
    <property type="evidence" value="ECO:0007669"/>
    <property type="project" value="UniProtKB-UniRule"/>
</dbReference>
<dbReference type="STRING" id="679897.HMU04760"/>
<evidence type="ECO:0000256" key="6">
    <source>
        <dbReference type="ARBA" id="ARBA00023316"/>
    </source>
</evidence>
<keyword evidence="2 7" id="KW-0812">Transmembrane</keyword>
<dbReference type="HOGENOM" id="CLU_025574_2_2_7"/>
<comment type="subcellular location">
    <subcellularLocation>
        <location evidence="7">Cell inner membrane</location>
        <topology evidence="7">Single-pass membrane protein</topology>
    </subcellularLocation>
</comment>
<comment type="function">
    <text evidence="7">Functions as a peptidoglycan terminase that cleaves nascent peptidoglycan strands endolytically to terminate their elongation.</text>
</comment>
<dbReference type="GO" id="GO:0008932">
    <property type="term" value="F:lytic endotransglycosylase activity"/>
    <property type="evidence" value="ECO:0007669"/>
    <property type="project" value="UniProtKB-UniRule"/>
</dbReference>
<gene>
    <name evidence="7" type="primary">mltG</name>
    <name evidence="8" type="ordered locus">HMU04760</name>
</gene>
<evidence type="ECO:0000256" key="2">
    <source>
        <dbReference type="ARBA" id="ARBA00022692"/>
    </source>
</evidence>
<name>D3UGW5_HELM1</name>
<keyword evidence="9" id="KW-1185">Reference proteome</keyword>
<dbReference type="PANTHER" id="PTHR30518:SF2">
    <property type="entry name" value="ENDOLYTIC MUREIN TRANSGLYCOSYLASE"/>
    <property type="match status" value="1"/>
</dbReference>
<comment type="similarity">
    <text evidence="7">Belongs to the transglycosylase MltG family.</text>
</comment>
<dbReference type="EMBL" id="FN555004">
    <property type="protein sequence ID" value="CBG39737.1"/>
    <property type="molecule type" value="Genomic_DNA"/>
</dbReference>
<sequence>MTKKNATRLNIFFDILLLMIFTAIFYLDIPMLSKRDILIPRGSISAIITYLANNHYDVNKIDKFFLLAIGKPQSGFIHIGENVLSKGDFLYALSHSKSTLKEVTLIPGETMFFFNEILAQNFPVSIKNLQKAYEKYAPYDDGVIFADTYKLPLGADADFLMQFLVQKSLKRHKELSLKVLGIYDEEQWFKYITIASIIQKEAANDKEMPLISAVIYNRIKKGMPLQMDGSLNYDKYSHQKITPDRIRQDNSTFNTYKNKGVPKSPVGSVSIQAIKAAIHPAKVDYLYFVKNKEGTHTFSKTYEEHKNHIH</sequence>
<feature type="site" description="Important for catalytic activity" evidence="7">
    <location>
        <position position="201"/>
    </location>
</feature>
<proteinExistence type="inferred from homology"/>
<protein>
    <recommendedName>
        <fullName evidence="7">Endolytic murein transglycosylase</fullName>
        <ecNumber evidence="7">4.2.2.29</ecNumber>
    </recommendedName>
    <alternativeName>
        <fullName evidence="7">Peptidoglycan lytic transglycosylase</fullName>
    </alternativeName>
    <alternativeName>
        <fullName evidence="7">Peptidoglycan polymerization terminase</fullName>
    </alternativeName>
</protein>
<keyword evidence="3 7" id="KW-1133">Transmembrane helix</keyword>
<dbReference type="Proteomes" id="UP000001522">
    <property type="component" value="Chromosome"/>
</dbReference>
<dbReference type="PANTHER" id="PTHR30518">
    <property type="entry name" value="ENDOLYTIC MUREIN TRANSGLYCOSYLASE"/>
    <property type="match status" value="1"/>
</dbReference>
<evidence type="ECO:0000256" key="7">
    <source>
        <dbReference type="HAMAP-Rule" id="MF_02065"/>
    </source>
</evidence>
<dbReference type="EC" id="4.2.2.29" evidence="7"/>
<accession>D3UGW5</accession>
<comment type="catalytic activity">
    <reaction evidence="7">
        <text>a peptidoglycan chain = a peptidoglycan chain with N-acetyl-1,6-anhydromuramyl-[peptide] at the reducing end + a peptidoglycan chain with N-acetylglucosamine at the non-reducing end.</text>
        <dbReference type="EC" id="4.2.2.29"/>
    </reaction>
</comment>
<keyword evidence="1 7" id="KW-1003">Cell membrane</keyword>
<keyword evidence="5 7" id="KW-0456">Lyase</keyword>
<dbReference type="eggNOG" id="COG1559">
    <property type="taxonomic scope" value="Bacteria"/>
</dbReference>
<evidence type="ECO:0000313" key="9">
    <source>
        <dbReference type="Proteomes" id="UP000001522"/>
    </source>
</evidence>
<feature type="transmembrane region" description="Helical" evidence="7">
    <location>
        <begin position="9"/>
        <end position="27"/>
    </location>
</feature>
<dbReference type="GO" id="GO:0005886">
    <property type="term" value="C:plasma membrane"/>
    <property type="evidence" value="ECO:0007669"/>
    <property type="project" value="UniProtKB-SubCell"/>
</dbReference>
<dbReference type="Pfam" id="PF02618">
    <property type="entry name" value="YceG"/>
    <property type="match status" value="1"/>
</dbReference>
<evidence type="ECO:0000256" key="1">
    <source>
        <dbReference type="ARBA" id="ARBA00022475"/>
    </source>
</evidence>
<evidence type="ECO:0000256" key="3">
    <source>
        <dbReference type="ARBA" id="ARBA00022989"/>
    </source>
</evidence>
<organism evidence="8 9">
    <name type="scientific">Helicobacter mustelae (strain ATCC 43772 / CCUG 25715 / CIP 103759 / LMG 18044 / NCTC 12198 / R85-136P)</name>
    <name type="common">Campylobacter mustelae</name>
    <dbReference type="NCBI Taxonomy" id="679897"/>
    <lineage>
        <taxon>Bacteria</taxon>
        <taxon>Pseudomonadati</taxon>
        <taxon>Campylobacterota</taxon>
        <taxon>Epsilonproteobacteria</taxon>
        <taxon>Campylobacterales</taxon>
        <taxon>Helicobacteraceae</taxon>
        <taxon>Helicobacter</taxon>
    </lineage>
</organism>
<dbReference type="KEGG" id="hms:HMU04760"/>
<reference evidence="8 9" key="1">
    <citation type="journal article" date="2010" name="BMC Genomics">
        <title>Comparative genomics and proteomics of Helicobacter mustelae, an ulcerogenic and carcinogenic gastric pathogen.</title>
        <authorList>
            <person name="O'Toole P.W."/>
            <person name="Snelling W.J."/>
            <person name="Canchaya C."/>
            <person name="Forde B.M."/>
            <person name="Hardie K.R."/>
            <person name="Josenhans C."/>
            <person name="Graham R.L.J."/>
            <person name="McMullan G."/>
            <person name="Parkhill J."/>
            <person name="Belda E."/>
            <person name="Bentley S.D."/>
        </authorList>
    </citation>
    <scope>NUCLEOTIDE SEQUENCE [LARGE SCALE GENOMIC DNA]</scope>
    <source>
        <strain evidence="9">ATCC 43772 / LMG 18044 / NCTC 12198 / 12198</strain>
    </source>
</reference>
<dbReference type="Gene3D" id="3.30.160.60">
    <property type="entry name" value="Classic Zinc Finger"/>
    <property type="match status" value="1"/>
</dbReference>